<feature type="domain" description="CoA carboxyltransferase C-terminal" evidence="2">
    <location>
        <begin position="270"/>
        <end position="512"/>
    </location>
</feature>
<dbReference type="EMBL" id="ASRX01000077">
    <property type="protein sequence ID" value="EYF01541.1"/>
    <property type="molecule type" value="Genomic_DNA"/>
</dbReference>
<dbReference type="SUPFAM" id="SSF52096">
    <property type="entry name" value="ClpP/crotonase"/>
    <property type="match status" value="2"/>
</dbReference>
<comment type="caution">
    <text evidence="3">The sequence shown here is derived from an EMBL/GenBank/DDBJ whole genome shotgun (WGS) entry which is preliminary data.</text>
</comment>
<dbReference type="Pfam" id="PF01039">
    <property type="entry name" value="Carboxyl_trans"/>
    <property type="match status" value="1"/>
</dbReference>
<sequence>MNMRELVKALEERRAEVRRMGGDDKVAKQHARGKLTARERLASFFDDGLHFEIGMHGTQMGLAAGPDGKDRPPADAVVCAFGKVDGRMVCAAAYDFTVKGGSIGYTGEEKVTRMRQMALRGRWPMVWFIDSGGARIDPGSTHPDQISLFAGSGHLFREQVHMSGVVPQVAAMVGPGAAGTAYIPGLADFVPMVKEVGSMALGGPPLVKAMTGEDISEQDLGGTKVHTTKSGVGDAEYPNDLACIAAIKRYLSFFPSSCDDDPPALPVTDPLDRREESLLDLLPENPRRAYDMYKLIAAVVDHGEYFDLKPRWARSIITCLARMGGRSVGIVANQPMHLGGILDVDSADKAARFIQICDAFNIPLVFLQDVPGFMIGSKVEHDGIIRHGAKMLHVMAAATVPKVSVVVRKAYGAGYYVMCGRAYEPDLLIGWPTAEISVMGPEGMLGIAARKMFGDTPPPPELKQRIIDSIQQNIDVMKVAGWGLIDDVIDPRDTRRTIAWGLDLASKKQLERPHRKRGIIPV</sequence>
<dbReference type="STRING" id="1192034.CAP_7981"/>
<dbReference type="InterPro" id="IPR011762">
    <property type="entry name" value="COA_CT_N"/>
</dbReference>
<organism evidence="3 4">
    <name type="scientific">Chondromyces apiculatus DSM 436</name>
    <dbReference type="NCBI Taxonomy" id="1192034"/>
    <lineage>
        <taxon>Bacteria</taxon>
        <taxon>Pseudomonadati</taxon>
        <taxon>Myxococcota</taxon>
        <taxon>Polyangia</taxon>
        <taxon>Polyangiales</taxon>
        <taxon>Polyangiaceae</taxon>
        <taxon>Chondromyces</taxon>
    </lineage>
</organism>
<dbReference type="eggNOG" id="COG4799">
    <property type="taxonomic scope" value="Bacteria"/>
</dbReference>
<evidence type="ECO:0000259" key="1">
    <source>
        <dbReference type="PROSITE" id="PS50980"/>
    </source>
</evidence>
<dbReference type="GO" id="GO:0004658">
    <property type="term" value="F:propionyl-CoA carboxylase activity"/>
    <property type="evidence" value="ECO:0007669"/>
    <property type="project" value="TreeGrafter"/>
</dbReference>
<dbReference type="PROSITE" id="PS50989">
    <property type="entry name" value="COA_CT_CTER"/>
    <property type="match status" value="1"/>
</dbReference>
<dbReference type="PROSITE" id="PS50980">
    <property type="entry name" value="COA_CT_NTER"/>
    <property type="match status" value="1"/>
</dbReference>
<evidence type="ECO:0000313" key="3">
    <source>
        <dbReference type="EMBL" id="EYF01541.1"/>
    </source>
</evidence>
<dbReference type="AlphaFoldDB" id="A0A017SZ48"/>
<accession>A0A017SZ48</accession>
<dbReference type="RefSeq" id="WP_044249076.1">
    <property type="nucleotide sequence ID" value="NZ_ASRX01000077.1"/>
</dbReference>
<proteinExistence type="predicted"/>
<dbReference type="InterPro" id="IPR051047">
    <property type="entry name" value="AccD/PCCB"/>
</dbReference>
<gene>
    <name evidence="3" type="ORF">CAP_7981</name>
</gene>
<dbReference type="InterPro" id="IPR011763">
    <property type="entry name" value="COA_CT_C"/>
</dbReference>
<feature type="domain" description="CoA carboxyltransferase N-terminal" evidence="1">
    <location>
        <begin position="3"/>
        <end position="266"/>
    </location>
</feature>
<name>A0A017SZ48_9BACT</name>
<dbReference type="Proteomes" id="UP000019678">
    <property type="component" value="Unassembled WGS sequence"/>
</dbReference>
<dbReference type="Gene3D" id="3.90.226.10">
    <property type="entry name" value="2-enoyl-CoA Hydratase, Chain A, domain 1"/>
    <property type="match status" value="2"/>
</dbReference>
<evidence type="ECO:0000259" key="2">
    <source>
        <dbReference type="PROSITE" id="PS50989"/>
    </source>
</evidence>
<dbReference type="OrthoDB" id="9803706at2"/>
<dbReference type="PANTHER" id="PTHR43842:SF2">
    <property type="entry name" value="PROPIONYL-COA CARBOXYLASE BETA CHAIN, MITOCHONDRIAL"/>
    <property type="match status" value="1"/>
</dbReference>
<dbReference type="PANTHER" id="PTHR43842">
    <property type="entry name" value="PROPIONYL-COA CARBOXYLASE BETA CHAIN"/>
    <property type="match status" value="1"/>
</dbReference>
<protein>
    <submittedName>
        <fullName evidence="3">Methylmalonyl-CoA decarboxylase, alpha chain</fullName>
    </submittedName>
</protein>
<evidence type="ECO:0000313" key="4">
    <source>
        <dbReference type="Proteomes" id="UP000019678"/>
    </source>
</evidence>
<keyword evidence="4" id="KW-1185">Reference proteome</keyword>
<dbReference type="InterPro" id="IPR029045">
    <property type="entry name" value="ClpP/crotonase-like_dom_sf"/>
</dbReference>
<reference evidence="3 4" key="1">
    <citation type="submission" date="2013-05" db="EMBL/GenBank/DDBJ databases">
        <title>Genome assembly of Chondromyces apiculatus DSM 436.</title>
        <authorList>
            <person name="Sharma G."/>
            <person name="Khatri I."/>
            <person name="Kaur C."/>
            <person name="Mayilraj S."/>
            <person name="Subramanian S."/>
        </authorList>
    </citation>
    <scope>NUCLEOTIDE SEQUENCE [LARGE SCALE GENOMIC DNA]</scope>
    <source>
        <strain evidence="3 4">DSM 436</strain>
    </source>
</reference>
<dbReference type="InterPro" id="IPR034733">
    <property type="entry name" value="AcCoA_carboxyl_beta"/>
</dbReference>